<dbReference type="InterPro" id="IPR027417">
    <property type="entry name" value="P-loop_NTPase"/>
</dbReference>
<dbReference type="Gene3D" id="3.40.50.300">
    <property type="entry name" value="P-loop containing nucleotide triphosphate hydrolases"/>
    <property type="match status" value="1"/>
</dbReference>
<dbReference type="GO" id="GO:0005524">
    <property type="term" value="F:ATP binding"/>
    <property type="evidence" value="ECO:0007669"/>
    <property type="project" value="InterPro"/>
</dbReference>
<dbReference type="EMBL" id="CAJVPQ010011967">
    <property type="protein sequence ID" value="CAG8729667.1"/>
    <property type="molecule type" value="Genomic_DNA"/>
</dbReference>
<dbReference type="SUPFAM" id="SSF52540">
    <property type="entry name" value="P-loop containing nucleoside triphosphate hydrolases"/>
    <property type="match status" value="1"/>
</dbReference>
<gene>
    <name evidence="2" type="ORF">FCALED_LOCUS14903</name>
</gene>
<dbReference type="AlphaFoldDB" id="A0A9N9NG67"/>
<evidence type="ECO:0000313" key="2">
    <source>
        <dbReference type="EMBL" id="CAG8729667.1"/>
    </source>
</evidence>
<dbReference type="Proteomes" id="UP000789570">
    <property type="component" value="Unassembled WGS sequence"/>
</dbReference>
<dbReference type="Pfam" id="PF00485">
    <property type="entry name" value="PRK"/>
    <property type="match status" value="1"/>
</dbReference>
<reference evidence="2" key="1">
    <citation type="submission" date="2021-06" db="EMBL/GenBank/DDBJ databases">
        <authorList>
            <person name="Kallberg Y."/>
            <person name="Tangrot J."/>
            <person name="Rosling A."/>
        </authorList>
    </citation>
    <scope>NUCLEOTIDE SEQUENCE</scope>
    <source>
        <strain evidence="2">UK204</strain>
    </source>
</reference>
<name>A0A9N9NG67_9GLOM</name>
<dbReference type="InterPro" id="IPR006083">
    <property type="entry name" value="PRK/URK"/>
</dbReference>
<sequence>MNKPTLILIGGGTAAGKSSIAEFISKEIKKNLSNNPKSIHDAKLKNILISLLKRERIVYPRLEKVVKNSVNTELIFHENGETKDPADIIIVEGVHALQFESINKLADLKIYVSADDDIRLMRKLKRISKGIRQNLNHEERLNFLFDLMDRWIWLARADHIKFILPTKKSADLIIDNNPENIANNSKLKQIIHHCNNKEKFEVMKNQEKRRDQK</sequence>
<organism evidence="2 3">
    <name type="scientific">Funneliformis caledonium</name>
    <dbReference type="NCBI Taxonomy" id="1117310"/>
    <lineage>
        <taxon>Eukaryota</taxon>
        <taxon>Fungi</taxon>
        <taxon>Fungi incertae sedis</taxon>
        <taxon>Mucoromycota</taxon>
        <taxon>Glomeromycotina</taxon>
        <taxon>Glomeromycetes</taxon>
        <taxon>Glomerales</taxon>
        <taxon>Glomeraceae</taxon>
        <taxon>Funneliformis</taxon>
    </lineage>
</organism>
<accession>A0A9N9NG67</accession>
<evidence type="ECO:0000313" key="3">
    <source>
        <dbReference type="Proteomes" id="UP000789570"/>
    </source>
</evidence>
<comment type="caution">
    <text evidence="2">The sequence shown here is derived from an EMBL/GenBank/DDBJ whole genome shotgun (WGS) entry which is preliminary data.</text>
</comment>
<feature type="non-terminal residue" evidence="2">
    <location>
        <position position="1"/>
    </location>
</feature>
<dbReference type="GO" id="GO:0016301">
    <property type="term" value="F:kinase activity"/>
    <property type="evidence" value="ECO:0007669"/>
    <property type="project" value="InterPro"/>
</dbReference>
<protein>
    <submittedName>
        <fullName evidence="2">5487_t:CDS:1</fullName>
    </submittedName>
</protein>
<dbReference type="PANTHER" id="PTHR10285">
    <property type="entry name" value="URIDINE KINASE"/>
    <property type="match status" value="1"/>
</dbReference>
<keyword evidence="3" id="KW-1185">Reference proteome</keyword>
<dbReference type="PRINTS" id="PR00988">
    <property type="entry name" value="URIDINKINASE"/>
</dbReference>
<feature type="domain" description="Phosphoribulokinase/uridine kinase" evidence="1">
    <location>
        <begin position="79"/>
        <end position="180"/>
    </location>
</feature>
<evidence type="ECO:0000259" key="1">
    <source>
        <dbReference type="Pfam" id="PF00485"/>
    </source>
</evidence>
<proteinExistence type="predicted"/>
<dbReference type="OrthoDB" id="738517at2759"/>